<evidence type="ECO:0000256" key="3">
    <source>
        <dbReference type="SAM" id="Coils"/>
    </source>
</evidence>
<reference evidence="6" key="1">
    <citation type="submission" date="2022-03" db="EMBL/GenBank/DDBJ databases">
        <authorList>
            <person name="Martin H S."/>
        </authorList>
    </citation>
    <scope>NUCLEOTIDE SEQUENCE</scope>
</reference>
<evidence type="ECO:0000256" key="2">
    <source>
        <dbReference type="ARBA" id="ARBA00017553"/>
    </source>
</evidence>
<accession>A0ABN8IPW0</accession>
<evidence type="ECO:0000256" key="1">
    <source>
        <dbReference type="ARBA" id="ARBA00006438"/>
    </source>
</evidence>
<dbReference type="Proteomes" id="UP000837857">
    <property type="component" value="Chromosome 3"/>
</dbReference>
<dbReference type="Pfam" id="PF21674">
    <property type="entry name" value="CCDC22_N"/>
    <property type="match status" value="1"/>
</dbReference>
<feature type="domain" description="CCDC22 coiled-coil" evidence="4">
    <location>
        <begin position="165"/>
        <end position="472"/>
    </location>
</feature>
<name>A0ABN8IPW0_9NEOP</name>
<dbReference type="PANTHER" id="PTHR15668">
    <property type="entry name" value="JM1 PROTEIN"/>
    <property type="match status" value="1"/>
</dbReference>
<sequence>MEEVDSIILHFLQQLNITINDDVKNICDLPVEIIVEAASKCIRTINPLLKVPNKLPPGVSHRIEVAAQIAAICKDLGYKNDVGYQTFLYYNEAELRQVFMFLIEKLPSDDKHVTSTTATVQKKSALLQEISKKISEDLNTMWIPSKCNPTNPTIGDFKFTKDNMTKLQRINDEDLEAKIQKLNKIVKKNKEKEKPNQELENVVVEKIDITKSLKQLKEMAFVLRQKLDTLQSEKNVMDVEYSQALKHCEKSEGDLRIIKNILHDLGISNIEDESIEDRLDKVRKNIILLHKKSEDLTSRNLGLKVNIDKIKTKTALSESERIKCKKILINLKHNAKAMKEECERKEELSKNLKNKYEKLKGGNKRHVYTKRILEIIGNVDKQNMEISKILEDTRKIQKEINTLEGQLDRCFTLADETLFKDAKKDDQAKKAYKLLALLHSECNTIVTLVNDTGNLARDIVDLEDSIKAEKSKRTEDILQKIQIDLTNLQKETK</sequence>
<dbReference type="InterPro" id="IPR008530">
    <property type="entry name" value="CCDC22"/>
</dbReference>
<organism evidence="6 7">
    <name type="scientific">Iphiclides podalirius</name>
    <name type="common">scarce swallowtail</name>
    <dbReference type="NCBI Taxonomy" id="110791"/>
    <lineage>
        <taxon>Eukaryota</taxon>
        <taxon>Metazoa</taxon>
        <taxon>Ecdysozoa</taxon>
        <taxon>Arthropoda</taxon>
        <taxon>Hexapoda</taxon>
        <taxon>Insecta</taxon>
        <taxon>Pterygota</taxon>
        <taxon>Neoptera</taxon>
        <taxon>Endopterygota</taxon>
        <taxon>Lepidoptera</taxon>
        <taxon>Glossata</taxon>
        <taxon>Ditrysia</taxon>
        <taxon>Papilionoidea</taxon>
        <taxon>Papilionidae</taxon>
        <taxon>Papilioninae</taxon>
        <taxon>Iphiclides</taxon>
    </lineage>
</organism>
<proteinExistence type="inferred from homology"/>
<evidence type="ECO:0000313" key="7">
    <source>
        <dbReference type="Proteomes" id="UP000837857"/>
    </source>
</evidence>
<dbReference type="InterPro" id="IPR048348">
    <property type="entry name" value="CCDC22_CC"/>
</dbReference>
<comment type="similarity">
    <text evidence="1">Belongs to the CCDC22 family.</text>
</comment>
<feature type="coiled-coil region" evidence="3">
    <location>
        <begin position="328"/>
        <end position="362"/>
    </location>
</feature>
<dbReference type="Pfam" id="PF05667">
    <property type="entry name" value="CCDC22_CC"/>
    <property type="match status" value="1"/>
</dbReference>
<feature type="domain" description="CCDC22 N-terminal" evidence="5">
    <location>
        <begin position="1"/>
        <end position="107"/>
    </location>
</feature>
<gene>
    <name evidence="6" type="ORF">IPOD504_LOCUS12481</name>
</gene>
<keyword evidence="7" id="KW-1185">Reference proteome</keyword>
<feature type="coiled-coil region" evidence="3">
    <location>
        <begin position="172"/>
        <end position="233"/>
    </location>
</feature>
<evidence type="ECO:0000259" key="5">
    <source>
        <dbReference type="Pfam" id="PF21674"/>
    </source>
</evidence>
<keyword evidence="3" id="KW-0175">Coiled coil</keyword>
<protein>
    <recommendedName>
        <fullName evidence="2">Coiled-coil domain-containing protein 22 homolog</fullName>
    </recommendedName>
</protein>
<dbReference type="PANTHER" id="PTHR15668:SF4">
    <property type="entry name" value="COILED-COIL DOMAIN-CONTAINING PROTEIN 22"/>
    <property type="match status" value="1"/>
</dbReference>
<evidence type="ECO:0000259" key="4">
    <source>
        <dbReference type="Pfam" id="PF05667"/>
    </source>
</evidence>
<evidence type="ECO:0000313" key="6">
    <source>
        <dbReference type="EMBL" id="CAH2063351.1"/>
    </source>
</evidence>
<dbReference type="EMBL" id="OW152815">
    <property type="protein sequence ID" value="CAH2063351.1"/>
    <property type="molecule type" value="Genomic_DNA"/>
</dbReference>
<dbReference type="InterPro" id="IPR048349">
    <property type="entry name" value="CCDC22_N"/>
</dbReference>
<feature type="non-terminal residue" evidence="6">
    <location>
        <position position="1"/>
    </location>
</feature>